<dbReference type="Gene3D" id="1.20.5.2280">
    <property type="match status" value="1"/>
</dbReference>
<organism evidence="3 4">
    <name type="scientific">Brevibacillus invocatus</name>
    <dbReference type="NCBI Taxonomy" id="173959"/>
    <lineage>
        <taxon>Bacteria</taxon>
        <taxon>Bacillati</taxon>
        <taxon>Bacillota</taxon>
        <taxon>Bacilli</taxon>
        <taxon>Bacillales</taxon>
        <taxon>Paenibacillaceae</taxon>
        <taxon>Brevibacillus</taxon>
    </lineage>
</organism>
<dbReference type="Pfam" id="PF01476">
    <property type="entry name" value="LysM"/>
    <property type="match status" value="1"/>
</dbReference>
<evidence type="ECO:0000259" key="2">
    <source>
        <dbReference type="PROSITE" id="PS51782"/>
    </source>
</evidence>
<dbReference type="CDD" id="cd00118">
    <property type="entry name" value="LysM"/>
    <property type="match status" value="1"/>
</dbReference>
<feature type="domain" description="LysM" evidence="2">
    <location>
        <begin position="1"/>
        <end position="45"/>
    </location>
</feature>
<protein>
    <submittedName>
        <fullName evidence="3">LysM peptidoglycan-binding domain-containing protein</fullName>
    </submittedName>
</protein>
<dbReference type="SUPFAM" id="SSF54106">
    <property type="entry name" value="LysM domain"/>
    <property type="match status" value="1"/>
</dbReference>
<dbReference type="SMART" id="SM00257">
    <property type="entry name" value="LysM"/>
    <property type="match status" value="1"/>
</dbReference>
<dbReference type="GO" id="GO:0008932">
    <property type="term" value="F:lytic endotransglycosylase activity"/>
    <property type="evidence" value="ECO:0007669"/>
    <property type="project" value="TreeGrafter"/>
</dbReference>
<proteinExistence type="predicted"/>
<dbReference type="RefSeq" id="WP_122910079.1">
    <property type="nucleotide sequence ID" value="NZ_CBCSBE010000041.1"/>
</dbReference>
<dbReference type="PANTHER" id="PTHR33734:SF22">
    <property type="entry name" value="MEMBRANE-BOUND LYTIC MUREIN TRANSGLYCOSYLASE D"/>
    <property type="match status" value="1"/>
</dbReference>
<dbReference type="Proteomes" id="UP000282028">
    <property type="component" value="Unassembled WGS sequence"/>
</dbReference>
<dbReference type="InterPro" id="IPR036779">
    <property type="entry name" value="LysM_dom_sf"/>
</dbReference>
<dbReference type="InterPro" id="IPR018392">
    <property type="entry name" value="LysM"/>
</dbReference>
<feature type="compositionally biased region" description="Pro residues" evidence="1">
    <location>
        <begin position="103"/>
        <end position="130"/>
    </location>
</feature>
<evidence type="ECO:0000256" key="1">
    <source>
        <dbReference type="SAM" id="MobiDB-lite"/>
    </source>
</evidence>
<dbReference type="EMBL" id="RHHR01000032">
    <property type="protein sequence ID" value="RNB70833.1"/>
    <property type="molecule type" value="Genomic_DNA"/>
</dbReference>
<evidence type="ECO:0000313" key="3">
    <source>
        <dbReference type="EMBL" id="RNB70833.1"/>
    </source>
</evidence>
<dbReference type="PANTHER" id="PTHR33734">
    <property type="entry name" value="LYSM DOMAIN-CONTAINING GPI-ANCHORED PROTEIN 2"/>
    <property type="match status" value="1"/>
</dbReference>
<dbReference type="Gene3D" id="3.10.350.10">
    <property type="entry name" value="LysM domain"/>
    <property type="match status" value="1"/>
</dbReference>
<dbReference type="AlphaFoldDB" id="A0A3M8C5U3"/>
<feature type="region of interest" description="Disordered" evidence="1">
    <location>
        <begin position="94"/>
        <end position="130"/>
    </location>
</feature>
<name>A0A3M8C5U3_9BACL</name>
<dbReference type="PROSITE" id="PS51782">
    <property type="entry name" value="LYSM"/>
    <property type="match status" value="1"/>
</dbReference>
<comment type="caution">
    <text evidence="3">The sequence shown here is derived from an EMBL/GenBank/DDBJ whole genome shotgun (WGS) entry which is preliminary data.</text>
</comment>
<gene>
    <name evidence="3" type="ORF">EDM52_16560</name>
</gene>
<dbReference type="OrthoDB" id="9769314at2"/>
<sequence>MNYVVRSGDTLNSIAQRFGVPVQELIRVNNIAYPYYIYVGQNLFIPVTPTESPTSDIDRRLRRVENRVDALRSDFTKVDDRVDELERRVNRLETRVTRLERPAPTPTAPPRPRPTATPRPTGTPRPTQRP</sequence>
<accession>A0A3M8C5U3</accession>
<evidence type="ECO:0000313" key="4">
    <source>
        <dbReference type="Proteomes" id="UP000282028"/>
    </source>
</evidence>
<dbReference type="SUPFAM" id="SSF57997">
    <property type="entry name" value="Tropomyosin"/>
    <property type="match status" value="1"/>
</dbReference>
<reference evidence="3 4" key="1">
    <citation type="submission" date="2018-10" db="EMBL/GenBank/DDBJ databases">
        <title>Phylogenomics of Brevibacillus.</title>
        <authorList>
            <person name="Dunlap C."/>
        </authorList>
    </citation>
    <scope>NUCLEOTIDE SEQUENCE [LARGE SCALE GENOMIC DNA]</scope>
    <source>
        <strain evidence="3 4">JCM 12215</strain>
    </source>
</reference>
<keyword evidence="4" id="KW-1185">Reference proteome</keyword>